<evidence type="ECO:0000313" key="4">
    <source>
        <dbReference type="Proteomes" id="UP000318571"/>
    </source>
</evidence>
<feature type="domain" description="MMS22-like C-terminal" evidence="2">
    <location>
        <begin position="14"/>
        <end position="200"/>
    </location>
</feature>
<dbReference type="Pfam" id="PF14911">
    <property type="entry name" value="MMS22L_C"/>
    <property type="match status" value="1"/>
</dbReference>
<gene>
    <name evidence="3" type="ORF">TCAL_14742</name>
</gene>
<keyword evidence="1" id="KW-1133">Transmembrane helix</keyword>
<dbReference type="InterPro" id="IPR029424">
    <property type="entry name" value="MMS22L_C"/>
</dbReference>
<name>A0A553PGM0_TIGCA</name>
<accession>A0A553PGM0</accession>
<evidence type="ECO:0000259" key="2">
    <source>
        <dbReference type="Pfam" id="PF14911"/>
    </source>
</evidence>
<comment type="caution">
    <text evidence="3">The sequence shown here is derived from an EMBL/GenBank/DDBJ whole genome shotgun (WGS) entry which is preliminary data.</text>
</comment>
<sequence length="206" mass="23923">MVRFRVLDNPSENWNTQHPFFRVFTHYMPEQSRSDLQKQFLMVVKTDFLQKNNVSVNKVILTFIHLILSSFCGTTVTHLAVARILYFSICDLILKRTELRPIGFKVLQGLWQHSRIHPEDEPYLEVLEKENQTVIHAQLGHAPTMEFFQLFSALTPFNPALTRALLHLLRDQVALIEARRGLSSHKDHSLRRGLNLIQESLTKAPN</sequence>
<keyword evidence="1" id="KW-0812">Transmembrane</keyword>
<feature type="transmembrane region" description="Helical" evidence="1">
    <location>
        <begin position="59"/>
        <end position="86"/>
    </location>
</feature>
<evidence type="ECO:0000313" key="3">
    <source>
        <dbReference type="EMBL" id="TRY76836.1"/>
    </source>
</evidence>
<protein>
    <recommendedName>
        <fullName evidence="2">MMS22-like C-terminal domain-containing protein</fullName>
    </recommendedName>
</protein>
<proteinExistence type="predicted"/>
<dbReference type="Proteomes" id="UP000318571">
    <property type="component" value="Chromosome 5"/>
</dbReference>
<dbReference type="EMBL" id="VCGU01000004">
    <property type="protein sequence ID" value="TRY76836.1"/>
    <property type="molecule type" value="Genomic_DNA"/>
</dbReference>
<reference evidence="3 4" key="1">
    <citation type="journal article" date="2018" name="Nat. Ecol. Evol.">
        <title>Genomic signatures of mitonuclear coevolution across populations of Tigriopus californicus.</title>
        <authorList>
            <person name="Barreto F.S."/>
            <person name="Watson E.T."/>
            <person name="Lima T.G."/>
            <person name="Willett C.S."/>
            <person name="Edmands S."/>
            <person name="Li W."/>
            <person name="Burton R.S."/>
        </authorList>
    </citation>
    <scope>NUCLEOTIDE SEQUENCE [LARGE SCALE GENOMIC DNA]</scope>
    <source>
        <strain evidence="3 4">San Diego</strain>
    </source>
</reference>
<keyword evidence="4" id="KW-1185">Reference proteome</keyword>
<evidence type="ECO:0000256" key="1">
    <source>
        <dbReference type="SAM" id="Phobius"/>
    </source>
</evidence>
<organism evidence="3 4">
    <name type="scientific">Tigriopus californicus</name>
    <name type="common">Marine copepod</name>
    <dbReference type="NCBI Taxonomy" id="6832"/>
    <lineage>
        <taxon>Eukaryota</taxon>
        <taxon>Metazoa</taxon>
        <taxon>Ecdysozoa</taxon>
        <taxon>Arthropoda</taxon>
        <taxon>Crustacea</taxon>
        <taxon>Multicrustacea</taxon>
        <taxon>Hexanauplia</taxon>
        <taxon>Copepoda</taxon>
        <taxon>Harpacticoida</taxon>
        <taxon>Harpacticidae</taxon>
        <taxon>Tigriopus</taxon>
    </lineage>
</organism>
<keyword evidence="1" id="KW-0472">Membrane</keyword>
<dbReference type="AlphaFoldDB" id="A0A553PGM0"/>